<gene>
    <name evidence="1" type="ORF">E4L96_22310</name>
</gene>
<dbReference type="EMBL" id="SPVF01000269">
    <property type="protein sequence ID" value="TFW10760.1"/>
    <property type="molecule type" value="Genomic_DNA"/>
</dbReference>
<accession>A0A4Y9RNY1</accession>
<proteinExistence type="predicted"/>
<sequence>MCWPTLPPATRWWPRWWGRCRTGSSILRSVEFLAIPVNTDDRFIDLEIKLAMQEDLLDTLNRTVYEQSRRIDQLEAMLAKLAEHVQNNAHSGPGTILNERPPHY</sequence>
<dbReference type="Gene3D" id="1.20.5.300">
    <property type="match status" value="1"/>
</dbReference>
<evidence type="ECO:0000313" key="2">
    <source>
        <dbReference type="Proteomes" id="UP000298438"/>
    </source>
</evidence>
<dbReference type="Pfam" id="PF04102">
    <property type="entry name" value="SlyX"/>
    <property type="match status" value="1"/>
</dbReference>
<comment type="caution">
    <text evidence="1">The sequence shown here is derived from an EMBL/GenBank/DDBJ whole genome shotgun (WGS) entry which is preliminary data.</text>
</comment>
<dbReference type="PANTHER" id="PTHR36508:SF1">
    <property type="entry name" value="PROTEIN SLYX"/>
    <property type="match status" value="1"/>
</dbReference>
<keyword evidence="2" id="KW-1185">Reference proteome</keyword>
<protein>
    <submittedName>
        <fullName evidence="1">SlyX family protein</fullName>
    </submittedName>
</protein>
<dbReference type="Proteomes" id="UP000298438">
    <property type="component" value="Unassembled WGS sequence"/>
</dbReference>
<name>A0A4Y9RNY1_9BURK</name>
<reference evidence="1 2" key="1">
    <citation type="submission" date="2019-03" db="EMBL/GenBank/DDBJ databases">
        <title>Draft Genome Sequence of Massilia arenosa sp. nov., a Novel Massilia Species Isolated from a Sandy-loam Maize Soil.</title>
        <authorList>
            <person name="Raths R."/>
            <person name="Peta V."/>
            <person name="Bucking H."/>
        </authorList>
    </citation>
    <scope>NUCLEOTIDE SEQUENCE [LARGE SCALE GENOMIC DNA]</scope>
    <source>
        <strain evidence="1 2">MC02</strain>
    </source>
</reference>
<dbReference type="AlphaFoldDB" id="A0A4Y9RNY1"/>
<dbReference type="PANTHER" id="PTHR36508">
    <property type="entry name" value="PROTEIN SLYX"/>
    <property type="match status" value="1"/>
</dbReference>
<evidence type="ECO:0000313" key="1">
    <source>
        <dbReference type="EMBL" id="TFW10760.1"/>
    </source>
</evidence>
<dbReference type="InterPro" id="IPR007236">
    <property type="entry name" value="SlyX"/>
</dbReference>
<organism evidence="1 2">
    <name type="scientific">Zemynaea arenosa</name>
    <dbReference type="NCBI Taxonomy" id="2561931"/>
    <lineage>
        <taxon>Bacteria</taxon>
        <taxon>Pseudomonadati</taxon>
        <taxon>Pseudomonadota</taxon>
        <taxon>Betaproteobacteria</taxon>
        <taxon>Burkholderiales</taxon>
        <taxon>Oxalobacteraceae</taxon>
        <taxon>Telluria group</taxon>
        <taxon>Zemynaea</taxon>
    </lineage>
</organism>
<dbReference type="OrthoDB" id="8687612at2"/>